<evidence type="ECO:0000313" key="7">
    <source>
        <dbReference type="Proteomes" id="UP000324022"/>
    </source>
</evidence>
<sequence length="420" mass="45977">MPPKGQNPSQKGKQSKPSSSSSSSHSHPSSKPTPSWVAPKAITNPEHHHTLNHLNQVASFYAILSAAASSSAACQLQGEMVRSAKTLSKKAVIRLDTGVKRGSCPKCDTVWVEGLTMQVRSRVSGPHGHVVKLRCGVCGVITRRAAPNLVPSFEGCNEKAEDERGKEGQDAKKRERDEQDMEPGTQKVSQRQRRRTASIKRQLLQAAESEMVTKVSLAASITAEPSTDSCSSFPAATATVTPPQPSRENLSRGQKRKQRLERLALRASASTSAPVQIRGRRKVKGPSPAECRLEYYYFNTRKTSPRILTPAKNPPKPTPLVEKRPTKIGRAQRPLLPHFNDRVESSHWDDSFTTLQQHLNPPPPSFTTPSSQEATSRNPTQIQEYASQALQYWQKAARSRGDHLLVSGVGKNGCLGPTLS</sequence>
<dbReference type="GO" id="GO:0046872">
    <property type="term" value="F:metal ion binding"/>
    <property type="evidence" value="ECO:0007669"/>
    <property type="project" value="UniProtKB-KW"/>
</dbReference>
<evidence type="ECO:0000256" key="2">
    <source>
        <dbReference type="ARBA" id="ARBA00022723"/>
    </source>
</evidence>
<keyword evidence="2" id="KW-0479">Metal-binding</keyword>
<feature type="region of interest" description="Disordered" evidence="5">
    <location>
        <begin position="1"/>
        <end position="40"/>
    </location>
</feature>
<dbReference type="GO" id="GO:0005655">
    <property type="term" value="C:nucleolar ribonuclease P complex"/>
    <property type="evidence" value="ECO:0007669"/>
    <property type="project" value="TreeGrafter"/>
</dbReference>
<dbReference type="Pfam" id="PF04032">
    <property type="entry name" value="Rpr2"/>
    <property type="match status" value="1"/>
</dbReference>
<feature type="compositionally biased region" description="Polar residues" evidence="5">
    <location>
        <begin position="223"/>
        <end position="232"/>
    </location>
</feature>
<feature type="region of interest" description="Disordered" evidence="5">
    <location>
        <begin position="353"/>
        <end position="378"/>
    </location>
</feature>
<feature type="region of interest" description="Disordered" evidence="5">
    <location>
        <begin position="266"/>
        <end position="285"/>
    </location>
</feature>
<evidence type="ECO:0000256" key="5">
    <source>
        <dbReference type="SAM" id="MobiDB-lite"/>
    </source>
</evidence>
<dbReference type="PANTHER" id="PTHR14742:SF0">
    <property type="entry name" value="RIBONUCLEASE P PROTEIN SUBUNIT P21"/>
    <property type="match status" value="1"/>
</dbReference>
<feature type="region of interest" description="Disordered" evidence="5">
    <location>
        <begin position="158"/>
        <end position="199"/>
    </location>
</feature>
<keyword evidence="7" id="KW-1185">Reference proteome</keyword>
<protein>
    <submittedName>
        <fullName evidence="6">Uncharacterized protein</fullName>
    </submittedName>
</protein>
<gene>
    <name evidence="6" type="ORF">UTRI_05638</name>
</gene>
<dbReference type="Gene3D" id="6.20.50.20">
    <property type="match status" value="1"/>
</dbReference>
<proteinExistence type="inferred from homology"/>
<dbReference type="AlphaFoldDB" id="A0A5C3EEH8"/>
<organism evidence="6 7">
    <name type="scientific">Ustilago trichophora</name>
    <dbReference type="NCBI Taxonomy" id="86804"/>
    <lineage>
        <taxon>Eukaryota</taxon>
        <taxon>Fungi</taxon>
        <taxon>Dikarya</taxon>
        <taxon>Basidiomycota</taxon>
        <taxon>Ustilaginomycotina</taxon>
        <taxon>Ustilaginomycetes</taxon>
        <taxon>Ustilaginales</taxon>
        <taxon>Ustilaginaceae</taxon>
        <taxon>Ustilago</taxon>
    </lineage>
</organism>
<name>A0A5C3EEH8_9BASI</name>
<evidence type="ECO:0000256" key="4">
    <source>
        <dbReference type="ARBA" id="ARBA00038402"/>
    </source>
</evidence>
<keyword evidence="3" id="KW-0862">Zinc</keyword>
<evidence type="ECO:0000256" key="3">
    <source>
        <dbReference type="ARBA" id="ARBA00022833"/>
    </source>
</evidence>
<dbReference type="GO" id="GO:0008033">
    <property type="term" value="P:tRNA processing"/>
    <property type="evidence" value="ECO:0007669"/>
    <property type="project" value="UniProtKB-KW"/>
</dbReference>
<dbReference type="Proteomes" id="UP000324022">
    <property type="component" value="Unassembled WGS sequence"/>
</dbReference>
<feature type="region of interest" description="Disordered" evidence="5">
    <location>
        <begin position="223"/>
        <end position="257"/>
    </location>
</feature>
<comment type="similarity">
    <text evidence="4">Belongs to the eukaryotic/archaeal RNase P protein component 4 family.</text>
</comment>
<feature type="compositionally biased region" description="Basic and acidic residues" evidence="5">
    <location>
        <begin position="158"/>
        <end position="177"/>
    </location>
</feature>
<evidence type="ECO:0000256" key="1">
    <source>
        <dbReference type="ARBA" id="ARBA00022694"/>
    </source>
</evidence>
<evidence type="ECO:0000313" key="6">
    <source>
        <dbReference type="EMBL" id="SPO29064.1"/>
    </source>
</evidence>
<dbReference type="OrthoDB" id="128536at2759"/>
<feature type="compositionally biased region" description="Low complexity" evidence="5">
    <location>
        <begin position="1"/>
        <end position="35"/>
    </location>
</feature>
<reference evidence="6 7" key="1">
    <citation type="submission" date="2018-03" db="EMBL/GenBank/DDBJ databases">
        <authorList>
            <person name="Guldener U."/>
        </authorList>
    </citation>
    <scope>NUCLEOTIDE SEQUENCE [LARGE SCALE GENOMIC DNA]</scope>
    <source>
        <strain evidence="6 7">NBRC100155</strain>
    </source>
</reference>
<accession>A0A5C3EEH8</accession>
<keyword evidence="1" id="KW-0819">tRNA processing</keyword>
<dbReference type="EMBL" id="OOIN01000026">
    <property type="protein sequence ID" value="SPO29064.1"/>
    <property type="molecule type" value="Genomic_DNA"/>
</dbReference>
<dbReference type="PANTHER" id="PTHR14742">
    <property type="entry name" value="RIBONUCLEASE P SUBUNIT P21"/>
    <property type="match status" value="1"/>
</dbReference>
<dbReference type="InterPro" id="IPR007175">
    <property type="entry name" value="Rpr2/Snm1/Rpp21"/>
</dbReference>